<dbReference type="GO" id="GO:0008270">
    <property type="term" value="F:zinc ion binding"/>
    <property type="evidence" value="ECO:0007669"/>
    <property type="project" value="InterPro"/>
</dbReference>
<dbReference type="InterPro" id="IPR051430">
    <property type="entry name" value="Fungal_TF_Env_Response"/>
</dbReference>
<evidence type="ECO:0000256" key="8">
    <source>
        <dbReference type="SAM" id="MobiDB-lite"/>
    </source>
</evidence>
<keyword evidence="2" id="KW-0862">Zinc</keyword>
<keyword evidence="6" id="KW-0539">Nucleus</keyword>
<name>A0AAN9V0V3_9PEZI</name>
<dbReference type="GO" id="GO:0006351">
    <property type="term" value="P:DNA-templated transcription"/>
    <property type="evidence" value="ECO:0007669"/>
    <property type="project" value="InterPro"/>
</dbReference>
<dbReference type="Proteomes" id="UP001320420">
    <property type="component" value="Unassembled WGS sequence"/>
</dbReference>
<organism evidence="10 11">
    <name type="scientific">Diatrype stigma</name>
    <dbReference type="NCBI Taxonomy" id="117547"/>
    <lineage>
        <taxon>Eukaryota</taxon>
        <taxon>Fungi</taxon>
        <taxon>Dikarya</taxon>
        <taxon>Ascomycota</taxon>
        <taxon>Pezizomycotina</taxon>
        <taxon>Sordariomycetes</taxon>
        <taxon>Xylariomycetidae</taxon>
        <taxon>Xylariales</taxon>
        <taxon>Diatrypaceae</taxon>
        <taxon>Diatrype</taxon>
    </lineage>
</organism>
<comment type="caution">
    <text evidence="10">The sequence shown here is derived from an EMBL/GenBank/DDBJ whole genome shotgun (WGS) entry which is preliminary data.</text>
</comment>
<evidence type="ECO:0000259" key="9">
    <source>
        <dbReference type="Pfam" id="PF04082"/>
    </source>
</evidence>
<gene>
    <name evidence="10" type="ORF">SLS62_000481</name>
</gene>
<evidence type="ECO:0000256" key="6">
    <source>
        <dbReference type="ARBA" id="ARBA00023242"/>
    </source>
</evidence>
<evidence type="ECO:0000256" key="1">
    <source>
        <dbReference type="ARBA" id="ARBA00022723"/>
    </source>
</evidence>
<accession>A0AAN9V0V3</accession>
<reference evidence="10 11" key="1">
    <citation type="submission" date="2024-02" db="EMBL/GenBank/DDBJ databases">
        <title>De novo assembly and annotation of 12 fungi associated with fruit tree decline syndrome in Ontario, Canada.</title>
        <authorList>
            <person name="Sulman M."/>
            <person name="Ellouze W."/>
            <person name="Ilyukhin E."/>
        </authorList>
    </citation>
    <scope>NUCLEOTIDE SEQUENCE [LARGE SCALE GENOMIC DNA]</scope>
    <source>
        <strain evidence="10 11">M11/M66-122</strain>
    </source>
</reference>
<protein>
    <recommendedName>
        <fullName evidence="9">Xylanolytic transcriptional activator regulatory domain-containing protein</fullName>
    </recommendedName>
</protein>
<dbReference type="GO" id="GO:0005634">
    <property type="term" value="C:nucleus"/>
    <property type="evidence" value="ECO:0007669"/>
    <property type="project" value="TreeGrafter"/>
</dbReference>
<feature type="region of interest" description="Disordered" evidence="8">
    <location>
        <begin position="1"/>
        <end position="33"/>
    </location>
</feature>
<keyword evidence="1" id="KW-0479">Metal-binding</keyword>
<evidence type="ECO:0000256" key="2">
    <source>
        <dbReference type="ARBA" id="ARBA00022833"/>
    </source>
</evidence>
<feature type="compositionally biased region" description="Polar residues" evidence="8">
    <location>
        <begin position="1"/>
        <end position="14"/>
    </location>
</feature>
<keyword evidence="7" id="KW-0175">Coiled coil</keyword>
<feature type="region of interest" description="Disordered" evidence="8">
    <location>
        <begin position="541"/>
        <end position="561"/>
    </location>
</feature>
<evidence type="ECO:0000256" key="3">
    <source>
        <dbReference type="ARBA" id="ARBA00023015"/>
    </source>
</evidence>
<sequence length="707" mass="77896">PNGPSQPVETQAQPPSDHGVQQLPNDAAGGSDQRLSLLDQAGDGVNVDPVLKQTEARSMEELQKRITRLEQQLHSVARERTIPGGAGLSVAAPRPHLRFQTLAGIQSQPYCNIDEYQAQLAEMVPMITEAINFRTSRKSNELARLHGVMPDLLDTMPPRAVCDQAVEAYLRTFEQIFRILHIPTFRREYDAFWDDPESSPMEFVLKLVLVIAVGGVFLADRARSDEIRGLARSWTYAAQWWIMGPTEREAMNLGGVQVFCLLILTRDVNSLGGATSIATESLLKLAFTIGLHLDPNTFRSLSKLQAELRRRLWITVVEITVLASLDSTLPLSHFLGSFKPKPPTNICDEDLDSGEQPSGSRLSSNGLSTDCSLQLLLAKSLALRIDVVHELNNGHRELSYERALEFGNALTSHCREIAAFFDREGKAGYHDSGRFHRKFLDTYMRRLILFAHRPFCLHSRRDPRFFLARKICLESSLITTEGCAEGEEEDRMSLPPFGPSDDFSRMCVRGSGLFKGGLSSDAISAIGAEIITQIEEEITTTAGSSRTSTASLGSSFGSSAATATASDPLVRLSRRNREPLMRRLEHVHGQLRQVIALGRLSTKRYIFTSGVLAQIRAMEAGEDPKPLIFEALKDGLRECIALFRASAGASSAGVGAPTPAMTDDSNPFSLEGMNWFGFDFSSLDPNFVFDVPDILNSPTLTASDTML</sequence>
<evidence type="ECO:0000256" key="5">
    <source>
        <dbReference type="ARBA" id="ARBA00023163"/>
    </source>
</evidence>
<feature type="region of interest" description="Disordered" evidence="8">
    <location>
        <begin position="346"/>
        <end position="366"/>
    </location>
</feature>
<dbReference type="PANTHER" id="PTHR31944:SF129">
    <property type="entry name" value="ASPYRIDONES CLUSTER REGULATOR APDR-RELATED"/>
    <property type="match status" value="1"/>
</dbReference>
<dbReference type="GO" id="GO:0001228">
    <property type="term" value="F:DNA-binding transcription activator activity, RNA polymerase II-specific"/>
    <property type="evidence" value="ECO:0007669"/>
    <property type="project" value="TreeGrafter"/>
</dbReference>
<keyword evidence="11" id="KW-1185">Reference proteome</keyword>
<keyword evidence="4" id="KW-0238">DNA-binding</keyword>
<evidence type="ECO:0000313" key="10">
    <source>
        <dbReference type="EMBL" id="KAK7757466.1"/>
    </source>
</evidence>
<feature type="domain" description="Xylanolytic transcriptional activator regulatory" evidence="9">
    <location>
        <begin position="167"/>
        <end position="316"/>
    </location>
</feature>
<dbReference type="Pfam" id="PF04082">
    <property type="entry name" value="Fungal_trans"/>
    <property type="match status" value="1"/>
</dbReference>
<feature type="compositionally biased region" description="Polar residues" evidence="8">
    <location>
        <begin position="355"/>
        <end position="366"/>
    </location>
</feature>
<dbReference type="InterPro" id="IPR007219">
    <property type="entry name" value="XnlR_reg_dom"/>
</dbReference>
<keyword evidence="3" id="KW-0805">Transcription regulation</keyword>
<evidence type="ECO:0000256" key="7">
    <source>
        <dbReference type="SAM" id="Coils"/>
    </source>
</evidence>
<dbReference type="GO" id="GO:0000978">
    <property type="term" value="F:RNA polymerase II cis-regulatory region sequence-specific DNA binding"/>
    <property type="evidence" value="ECO:0007669"/>
    <property type="project" value="TreeGrafter"/>
</dbReference>
<feature type="coiled-coil region" evidence="7">
    <location>
        <begin position="52"/>
        <end position="79"/>
    </location>
</feature>
<dbReference type="CDD" id="cd12148">
    <property type="entry name" value="fungal_TF_MHR"/>
    <property type="match status" value="1"/>
</dbReference>
<evidence type="ECO:0000256" key="4">
    <source>
        <dbReference type="ARBA" id="ARBA00023125"/>
    </source>
</evidence>
<keyword evidence="5" id="KW-0804">Transcription</keyword>
<dbReference type="PANTHER" id="PTHR31944">
    <property type="entry name" value="HEME-RESPONSIVE ZINC FINGER TRANSCRIPTION FACTOR HAP1"/>
    <property type="match status" value="1"/>
</dbReference>
<proteinExistence type="predicted"/>
<evidence type="ECO:0000313" key="11">
    <source>
        <dbReference type="Proteomes" id="UP001320420"/>
    </source>
</evidence>
<dbReference type="AlphaFoldDB" id="A0AAN9V0V3"/>
<feature type="non-terminal residue" evidence="10">
    <location>
        <position position="1"/>
    </location>
</feature>
<dbReference type="EMBL" id="JAKJXP020000002">
    <property type="protein sequence ID" value="KAK7757466.1"/>
    <property type="molecule type" value="Genomic_DNA"/>
</dbReference>